<dbReference type="EMBL" id="KN881581">
    <property type="protein sequence ID" value="KIY53938.1"/>
    <property type="molecule type" value="Genomic_DNA"/>
</dbReference>
<feature type="compositionally biased region" description="Basic and acidic residues" evidence="1">
    <location>
        <begin position="153"/>
        <end position="162"/>
    </location>
</feature>
<evidence type="ECO:0008006" key="5">
    <source>
        <dbReference type="Google" id="ProtNLM"/>
    </source>
</evidence>
<keyword evidence="2" id="KW-0732">Signal</keyword>
<dbReference type="Proteomes" id="UP000054144">
    <property type="component" value="Unassembled WGS sequence"/>
</dbReference>
<feature type="chain" id="PRO_5002316434" description="DUF1746 domain-containing protein" evidence="2">
    <location>
        <begin position="30"/>
        <end position="162"/>
    </location>
</feature>
<accession>A0A0D7AT01</accession>
<evidence type="ECO:0000256" key="2">
    <source>
        <dbReference type="SAM" id="SignalP"/>
    </source>
</evidence>
<proteinExistence type="predicted"/>
<reference evidence="3 4" key="1">
    <citation type="journal article" date="2015" name="Fungal Genet. Biol.">
        <title>Evolution of novel wood decay mechanisms in Agaricales revealed by the genome sequences of Fistulina hepatica and Cylindrobasidium torrendii.</title>
        <authorList>
            <person name="Floudas D."/>
            <person name="Held B.W."/>
            <person name="Riley R."/>
            <person name="Nagy L.G."/>
            <person name="Koehler G."/>
            <person name="Ransdell A.S."/>
            <person name="Younus H."/>
            <person name="Chow J."/>
            <person name="Chiniquy J."/>
            <person name="Lipzen A."/>
            <person name="Tritt A."/>
            <person name="Sun H."/>
            <person name="Haridas S."/>
            <person name="LaButti K."/>
            <person name="Ohm R.A."/>
            <person name="Kues U."/>
            <person name="Blanchette R.A."/>
            <person name="Grigoriev I.V."/>
            <person name="Minto R.E."/>
            <person name="Hibbett D.S."/>
        </authorList>
    </citation>
    <scope>NUCLEOTIDE SEQUENCE [LARGE SCALE GENOMIC DNA]</scope>
    <source>
        <strain evidence="3 4">ATCC 64428</strain>
    </source>
</reference>
<keyword evidence="4" id="KW-1185">Reference proteome</keyword>
<feature type="region of interest" description="Disordered" evidence="1">
    <location>
        <begin position="134"/>
        <end position="162"/>
    </location>
</feature>
<dbReference type="OrthoDB" id="5428737at2759"/>
<gene>
    <name evidence="3" type="ORF">FISHEDRAFT_68313</name>
</gene>
<feature type="region of interest" description="Disordered" evidence="1">
    <location>
        <begin position="45"/>
        <end position="67"/>
    </location>
</feature>
<name>A0A0D7AT01_9AGAR</name>
<evidence type="ECO:0000256" key="1">
    <source>
        <dbReference type="SAM" id="MobiDB-lite"/>
    </source>
</evidence>
<dbReference type="AlphaFoldDB" id="A0A0D7AT01"/>
<protein>
    <recommendedName>
        <fullName evidence="5">DUF1746 domain-containing protein</fullName>
    </recommendedName>
</protein>
<evidence type="ECO:0000313" key="4">
    <source>
        <dbReference type="Proteomes" id="UP000054144"/>
    </source>
</evidence>
<feature type="signal peptide" evidence="2">
    <location>
        <begin position="1"/>
        <end position="29"/>
    </location>
</feature>
<sequence length="162" mass="17893">MLGYPPSRLQLFSLDVVIVLLQCILTVVAYETSLAREVDDDATDPLVSRTVTGDASSPDPDDCPQSDLSRINAVKRVHEEYIIDLRLSHILMRLRTGTVTLPDSASRSMHPFGAAPSSGDLFLPMPNTMSFLLPRRRRSGNTDDEPRTDEDDGARRIPGDIT</sequence>
<evidence type="ECO:0000313" key="3">
    <source>
        <dbReference type="EMBL" id="KIY53938.1"/>
    </source>
</evidence>
<organism evidence="3 4">
    <name type="scientific">Fistulina hepatica ATCC 64428</name>
    <dbReference type="NCBI Taxonomy" id="1128425"/>
    <lineage>
        <taxon>Eukaryota</taxon>
        <taxon>Fungi</taxon>
        <taxon>Dikarya</taxon>
        <taxon>Basidiomycota</taxon>
        <taxon>Agaricomycotina</taxon>
        <taxon>Agaricomycetes</taxon>
        <taxon>Agaricomycetidae</taxon>
        <taxon>Agaricales</taxon>
        <taxon>Fistulinaceae</taxon>
        <taxon>Fistulina</taxon>
    </lineage>
</organism>